<dbReference type="RefSeq" id="WP_114664163.1">
    <property type="nucleotide sequence ID" value="NZ_CP031194.1"/>
</dbReference>
<dbReference type="KEGG" id="spad:DVK44_32300"/>
<evidence type="ECO:0000256" key="5">
    <source>
        <dbReference type="SAM" id="MobiDB-lite"/>
    </source>
</evidence>
<proteinExistence type="predicted"/>
<protein>
    <recommendedName>
        <fullName evidence="1">[acyl-carrier-protein] S-malonyltransferase</fullName>
        <ecNumber evidence="1">2.3.1.39</ecNumber>
    </recommendedName>
</protein>
<feature type="compositionally biased region" description="Low complexity" evidence="5">
    <location>
        <begin position="33"/>
        <end position="53"/>
    </location>
</feature>
<keyword evidence="8" id="KW-1185">Reference proteome</keyword>
<dbReference type="SUPFAM" id="SSF55048">
    <property type="entry name" value="Probable ACP-binding domain of malonyl-CoA ACP transacylase"/>
    <property type="match status" value="1"/>
</dbReference>
<accession>A0A345HY48</accession>
<dbReference type="PANTHER" id="PTHR42681">
    <property type="entry name" value="MALONYL-COA-ACYL CARRIER PROTEIN TRANSACYLASE, MITOCHONDRIAL"/>
    <property type="match status" value="1"/>
</dbReference>
<dbReference type="SUPFAM" id="SSF52151">
    <property type="entry name" value="FabD/lysophospholipase-like"/>
    <property type="match status" value="1"/>
</dbReference>
<dbReference type="AlphaFoldDB" id="A0A345HY48"/>
<dbReference type="InterPro" id="IPR001227">
    <property type="entry name" value="Ac_transferase_dom_sf"/>
</dbReference>
<evidence type="ECO:0000256" key="2">
    <source>
        <dbReference type="ARBA" id="ARBA00022679"/>
    </source>
</evidence>
<comment type="catalytic activity">
    <reaction evidence="4">
        <text>holo-[ACP] + malonyl-CoA = malonyl-[ACP] + CoA</text>
        <dbReference type="Rhea" id="RHEA:41792"/>
        <dbReference type="Rhea" id="RHEA-COMP:9623"/>
        <dbReference type="Rhea" id="RHEA-COMP:9685"/>
        <dbReference type="ChEBI" id="CHEBI:57287"/>
        <dbReference type="ChEBI" id="CHEBI:57384"/>
        <dbReference type="ChEBI" id="CHEBI:64479"/>
        <dbReference type="ChEBI" id="CHEBI:78449"/>
        <dbReference type="EC" id="2.3.1.39"/>
    </reaction>
</comment>
<evidence type="ECO:0000259" key="6">
    <source>
        <dbReference type="SMART" id="SM00827"/>
    </source>
</evidence>
<dbReference type="InterPro" id="IPR050858">
    <property type="entry name" value="Mal-CoA-ACP_Trans/PKS_FabD"/>
</dbReference>
<gene>
    <name evidence="7" type="ORF">DVK44_32300</name>
</gene>
<dbReference type="PANTHER" id="PTHR42681:SF1">
    <property type="entry name" value="MALONYL-COA-ACYL CARRIER PROTEIN TRANSACYLASE, MITOCHONDRIAL"/>
    <property type="match status" value="1"/>
</dbReference>
<dbReference type="Gene3D" id="3.40.366.10">
    <property type="entry name" value="Malonyl-Coenzyme A Acyl Carrier Protein, domain 2"/>
    <property type="match status" value="1"/>
</dbReference>
<dbReference type="InterPro" id="IPR016036">
    <property type="entry name" value="Malonyl_transacylase_ACP-bd"/>
</dbReference>
<keyword evidence="2 7" id="KW-0808">Transferase</keyword>
<feature type="region of interest" description="Disordered" evidence="5">
    <location>
        <begin position="29"/>
        <end position="53"/>
    </location>
</feature>
<dbReference type="OrthoDB" id="4286171at2"/>
<keyword evidence="3 7" id="KW-0012">Acyltransferase</keyword>
<dbReference type="Pfam" id="PF00698">
    <property type="entry name" value="Acyl_transf_1"/>
    <property type="match status" value="1"/>
</dbReference>
<dbReference type="GO" id="GO:0006633">
    <property type="term" value="P:fatty acid biosynthetic process"/>
    <property type="evidence" value="ECO:0007669"/>
    <property type="project" value="TreeGrafter"/>
</dbReference>
<evidence type="ECO:0000313" key="8">
    <source>
        <dbReference type="Proteomes" id="UP000253868"/>
    </source>
</evidence>
<feature type="domain" description="Malonyl-CoA:ACP transacylase (MAT)" evidence="6">
    <location>
        <begin position="69"/>
        <end position="370"/>
    </location>
</feature>
<evidence type="ECO:0000256" key="1">
    <source>
        <dbReference type="ARBA" id="ARBA00013258"/>
    </source>
</evidence>
<sequence>MSRDPGRVSKVPSAWRRLARTLAALPGSPPYVRAAGAGDASAARRTPPGPPAGRTALLSEHALDLGVALFPGQGAYRPGALAAFWERGSPAVRDTFATVDAVARERLGREVSPTLFRPSPPSPAALLDRAPDLHQLAVLAVSVATYRLLAERGARPAVHLGHSLGEIAALTCAGAYGLADATALLCERISVVRAHASGAGTMLALRCGRVRAERLVELIGHPSLVVAVDNAAEQTVLSGPPEAIGTAGAIARQLGITATPLRFPHPFHNPLLAGARRELASRIGVFSTRPVNVPVYSAILGRFYRDGDDLAGLLALHLVAPVEYRTSVAALYAAGARTFVEVGAGRVLTGLAAEAHPGVYTAAPLAGRDEEAGLTRAAAALSAPDTGRLPGAEGAGQPVLAVVERNAAA</sequence>
<name>A0A345HY48_9ACTN</name>
<evidence type="ECO:0000256" key="4">
    <source>
        <dbReference type="ARBA" id="ARBA00048462"/>
    </source>
</evidence>
<dbReference type="SMART" id="SM00827">
    <property type="entry name" value="PKS_AT"/>
    <property type="match status" value="1"/>
</dbReference>
<evidence type="ECO:0000313" key="7">
    <source>
        <dbReference type="EMBL" id="AXG81622.1"/>
    </source>
</evidence>
<dbReference type="Gene3D" id="3.30.70.250">
    <property type="entry name" value="Malonyl-CoA ACP transacylase, ACP-binding"/>
    <property type="match status" value="1"/>
</dbReference>
<dbReference type="EMBL" id="CP031194">
    <property type="protein sequence ID" value="AXG81622.1"/>
    <property type="molecule type" value="Genomic_DNA"/>
</dbReference>
<dbReference type="GO" id="GO:0004314">
    <property type="term" value="F:[acyl-carrier-protein] S-malonyltransferase activity"/>
    <property type="evidence" value="ECO:0007669"/>
    <property type="project" value="UniProtKB-EC"/>
</dbReference>
<dbReference type="Proteomes" id="UP000253868">
    <property type="component" value="Chromosome"/>
</dbReference>
<dbReference type="InterPro" id="IPR014043">
    <property type="entry name" value="Acyl_transferase_dom"/>
</dbReference>
<dbReference type="EC" id="2.3.1.39" evidence="1"/>
<reference evidence="8" key="1">
    <citation type="submission" date="2018-07" db="EMBL/GenBank/DDBJ databases">
        <authorList>
            <person name="Zhao J."/>
        </authorList>
    </citation>
    <scope>NUCLEOTIDE SEQUENCE [LARGE SCALE GENOMIC DNA]</scope>
    <source>
        <strain evidence="8">GSSD-12</strain>
    </source>
</reference>
<dbReference type="InterPro" id="IPR016035">
    <property type="entry name" value="Acyl_Trfase/lysoPLipase"/>
</dbReference>
<organism evidence="7 8">
    <name type="scientific">Streptomyces paludis</name>
    <dbReference type="NCBI Taxonomy" id="2282738"/>
    <lineage>
        <taxon>Bacteria</taxon>
        <taxon>Bacillati</taxon>
        <taxon>Actinomycetota</taxon>
        <taxon>Actinomycetes</taxon>
        <taxon>Kitasatosporales</taxon>
        <taxon>Streptomycetaceae</taxon>
        <taxon>Streptomyces</taxon>
    </lineage>
</organism>
<evidence type="ECO:0000256" key="3">
    <source>
        <dbReference type="ARBA" id="ARBA00023315"/>
    </source>
</evidence>